<dbReference type="Proteomes" id="UP000002457">
    <property type="component" value="Chromosome"/>
</dbReference>
<dbReference type="HOGENOM" id="CLU_050993_3_0_2"/>
<comment type="similarity">
    <text evidence="5">Belongs to the SsuE family. Isf subfamily.</text>
</comment>
<keyword evidence="3" id="KW-0285">Flavoprotein</keyword>
<dbReference type="Pfam" id="PF03358">
    <property type="entry name" value="FMN_red"/>
    <property type="match status" value="1"/>
</dbReference>
<dbReference type="OrthoDB" id="9059at2157"/>
<dbReference type="AlphaFoldDB" id="B8GKA4"/>
<name>B8GKA4_METPE</name>
<dbReference type="Gene3D" id="3.40.50.360">
    <property type="match status" value="1"/>
</dbReference>
<gene>
    <name evidence="7" type="ordered locus">Mpal_0413</name>
</gene>
<proteinExistence type="inferred from homology"/>
<dbReference type="SUPFAM" id="SSF52218">
    <property type="entry name" value="Flavoproteins"/>
    <property type="match status" value="1"/>
</dbReference>
<dbReference type="STRING" id="521011.Mpal_0413"/>
<dbReference type="InterPro" id="IPR029039">
    <property type="entry name" value="Flavoprotein-like_sf"/>
</dbReference>
<evidence type="ECO:0000256" key="4">
    <source>
        <dbReference type="ARBA" id="ARBA00022643"/>
    </source>
</evidence>
<dbReference type="KEGG" id="mpl:Mpal_0413"/>
<evidence type="ECO:0000256" key="5">
    <source>
        <dbReference type="ARBA" id="ARBA00038292"/>
    </source>
</evidence>
<comment type="cofactor">
    <cofactor evidence="1">
        <name>FMN</name>
        <dbReference type="ChEBI" id="CHEBI:58210"/>
    </cofactor>
</comment>
<feature type="domain" description="NADPH-dependent FMN reductase-like" evidence="6">
    <location>
        <begin position="1"/>
        <end position="146"/>
    </location>
</feature>
<accession>B8GKA4</accession>
<keyword evidence="8" id="KW-1185">Reference proteome</keyword>
<dbReference type="RefSeq" id="WP_012617106.1">
    <property type="nucleotide sequence ID" value="NC_011832.1"/>
</dbReference>
<comment type="cofactor">
    <cofactor evidence="2">
        <name>[4Fe-4S] cluster</name>
        <dbReference type="ChEBI" id="CHEBI:49883"/>
    </cofactor>
</comment>
<sequence length="182" mass="19776">MDVCGLSGSTRLHGNTAALVNIVLDQCTAGGLSTNFVSLAGKEIQPCTGCEYCSTEHRCILEDDWEAVADMVIDAQVLVVGGPVYFYEVCGHLKNFIDRTYSLYHDKRLIGRHGVAIAVHADKGAERAIETLEAFLNTHQFAFIGSVIGRGFKAGDVLNDRRAVSEAERLGDAIVHLLRPND</sequence>
<evidence type="ECO:0000256" key="1">
    <source>
        <dbReference type="ARBA" id="ARBA00001917"/>
    </source>
</evidence>
<protein>
    <submittedName>
        <fullName evidence="7">NADPH-dependent FMN reductase</fullName>
    </submittedName>
</protein>
<dbReference type="GO" id="GO:0016491">
    <property type="term" value="F:oxidoreductase activity"/>
    <property type="evidence" value="ECO:0007669"/>
    <property type="project" value="InterPro"/>
</dbReference>
<organism evidence="7 8">
    <name type="scientific">Methanosphaerula palustris (strain ATCC BAA-1556 / DSM 19958 / E1-9c)</name>
    <dbReference type="NCBI Taxonomy" id="521011"/>
    <lineage>
        <taxon>Archaea</taxon>
        <taxon>Methanobacteriati</taxon>
        <taxon>Methanobacteriota</taxon>
        <taxon>Stenosarchaea group</taxon>
        <taxon>Methanomicrobia</taxon>
        <taxon>Methanomicrobiales</taxon>
        <taxon>Methanoregulaceae</taxon>
        <taxon>Methanosphaerula</taxon>
    </lineage>
</organism>
<keyword evidence="4" id="KW-0288">FMN</keyword>
<evidence type="ECO:0000313" key="8">
    <source>
        <dbReference type="Proteomes" id="UP000002457"/>
    </source>
</evidence>
<dbReference type="GeneID" id="7271439"/>
<dbReference type="PANTHER" id="PTHR43278">
    <property type="entry name" value="NAD(P)H-DEPENDENT FMN-CONTAINING OXIDOREDUCTASE YWQN-RELATED"/>
    <property type="match status" value="1"/>
</dbReference>
<dbReference type="PANTHER" id="PTHR43278:SF4">
    <property type="entry name" value="NAD(P)H-DEPENDENT FMN-CONTAINING OXIDOREDUCTASE YWQN-RELATED"/>
    <property type="match status" value="1"/>
</dbReference>
<dbReference type="InterPro" id="IPR051796">
    <property type="entry name" value="ISF_SsuE-like"/>
</dbReference>
<evidence type="ECO:0000313" key="7">
    <source>
        <dbReference type="EMBL" id="ACL15787.1"/>
    </source>
</evidence>
<dbReference type="EMBL" id="CP001338">
    <property type="protein sequence ID" value="ACL15787.1"/>
    <property type="molecule type" value="Genomic_DNA"/>
</dbReference>
<evidence type="ECO:0000256" key="2">
    <source>
        <dbReference type="ARBA" id="ARBA00001966"/>
    </source>
</evidence>
<evidence type="ECO:0000259" key="6">
    <source>
        <dbReference type="Pfam" id="PF03358"/>
    </source>
</evidence>
<reference evidence="7 8" key="1">
    <citation type="journal article" date="2015" name="Genome Announc.">
        <title>Complete Genome Sequence of Methanosphaerula palustris E1-9CT, a Hydrogenotrophic Methanogen Isolated from a Minerotrophic Fen Peatland.</title>
        <authorList>
            <person name="Cadillo-Quiroz H."/>
            <person name="Browne P."/>
            <person name="Kyrpides N."/>
            <person name="Woyke T."/>
            <person name="Goodwin L."/>
            <person name="Detter C."/>
            <person name="Yavitt J.B."/>
            <person name="Zinder S.H."/>
        </authorList>
    </citation>
    <scope>NUCLEOTIDE SEQUENCE [LARGE SCALE GENOMIC DNA]</scope>
    <source>
        <strain evidence="8">ATCC BAA-1556 / DSM 19958 / E1-9c</strain>
    </source>
</reference>
<dbReference type="eggNOG" id="arCOG02573">
    <property type="taxonomic scope" value="Archaea"/>
</dbReference>
<dbReference type="InterPro" id="IPR005025">
    <property type="entry name" value="FMN_Rdtase-like_dom"/>
</dbReference>
<evidence type="ECO:0000256" key="3">
    <source>
        <dbReference type="ARBA" id="ARBA00022630"/>
    </source>
</evidence>